<dbReference type="InterPro" id="IPR046342">
    <property type="entry name" value="CBS_dom_sf"/>
</dbReference>
<dbReference type="SMART" id="SM00116">
    <property type="entry name" value="CBS"/>
    <property type="match status" value="2"/>
</dbReference>
<evidence type="ECO:0000256" key="4">
    <source>
        <dbReference type="ARBA" id="ARBA00022737"/>
    </source>
</evidence>
<dbReference type="FunFam" id="3.10.580.10:FF:000002">
    <property type="entry name" value="Magnesium/cobalt efflux protein CorC"/>
    <property type="match status" value="1"/>
</dbReference>
<comment type="similarity">
    <text evidence="2">Belongs to the UPF0053 family.</text>
</comment>
<dbReference type="GO" id="GO:0005886">
    <property type="term" value="C:plasma membrane"/>
    <property type="evidence" value="ECO:0007669"/>
    <property type="project" value="UniProtKB-SubCell"/>
</dbReference>
<evidence type="ECO:0000256" key="1">
    <source>
        <dbReference type="ARBA" id="ARBA00004651"/>
    </source>
</evidence>
<keyword evidence="3" id="KW-1003">Cell membrane</keyword>
<dbReference type="CDD" id="cd04590">
    <property type="entry name" value="CBS_pair_CorC_HlyC_assoc"/>
    <property type="match status" value="1"/>
</dbReference>
<protein>
    <submittedName>
        <fullName evidence="8">HlyC/CorC family transporter</fullName>
    </submittedName>
</protein>
<feature type="domain" description="CBS" evidence="7">
    <location>
        <begin position="60"/>
        <end position="119"/>
    </location>
</feature>
<name>A0A7C2P1Y8_UNCW3</name>
<dbReference type="InterPro" id="IPR016169">
    <property type="entry name" value="FAD-bd_PCMH_sub2"/>
</dbReference>
<dbReference type="PANTHER" id="PTHR22777:SF32">
    <property type="entry name" value="UPF0053 INNER MEMBRANE PROTEIN YFJD"/>
    <property type="match status" value="1"/>
</dbReference>
<dbReference type="SUPFAM" id="SSF54631">
    <property type="entry name" value="CBS-domain pair"/>
    <property type="match status" value="1"/>
</dbReference>
<dbReference type="InterPro" id="IPR000644">
    <property type="entry name" value="CBS_dom"/>
</dbReference>
<keyword evidence="4" id="KW-0677">Repeat</keyword>
<dbReference type="PANTHER" id="PTHR22777">
    <property type="entry name" value="HEMOLYSIN-RELATED"/>
    <property type="match status" value="1"/>
</dbReference>
<evidence type="ECO:0000256" key="6">
    <source>
        <dbReference type="PROSITE-ProRule" id="PRU00703"/>
    </source>
</evidence>
<evidence type="ECO:0000256" key="2">
    <source>
        <dbReference type="ARBA" id="ARBA00006337"/>
    </source>
</evidence>
<dbReference type="EMBL" id="DSOL01000175">
    <property type="protein sequence ID" value="HEN28231.1"/>
    <property type="molecule type" value="Genomic_DNA"/>
</dbReference>
<comment type="caution">
    <text evidence="8">The sequence shown here is derived from an EMBL/GenBank/DDBJ whole genome shotgun (WGS) entry which is preliminary data.</text>
</comment>
<dbReference type="Pfam" id="PF03471">
    <property type="entry name" value="CorC_HlyC"/>
    <property type="match status" value="1"/>
</dbReference>
<feature type="domain" description="CBS" evidence="7">
    <location>
        <begin position="124"/>
        <end position="181"/>
    </location>
</feature>
<accession>A0A7C2P1Y8</accession>
<evidence type="ECO:0000259" key="7">
    <source>
        <dbReference type="PROSITE" id="PS51371"/>
    </source>
</evidence>
<evidence type="ECO:0000256" key="3">
    <source>
        <dbReference type="ARBA" id="ARBA00022475"/>
    </source>
</evidence>
<dbReference type="GO" id="GO:0050660">
    <property type="term" value="F:flavin adenine dinucleotide binding"/>
    <property type="evidence" value="ECO:0007669"/>
    <property type="project" value="InterPro"/>
</dbReference>
<dbReference type="SUPFAM" id="SSF56176">
    <property type="entry name" value="FAD-binding/transporter-associated domain-like"/>
    <property type="match status" value="1"/>
</dbReference>
<sequence length="271" mass="31151">MGLRSYLKKLIRKIKGQDLKVDELVEFFEELKTQGVLQNSVIELIQSILELSDRQIEEIMVPRIDMVYITSDMTLKDALKIYKKRGFSKLPVVKERTDNVIGILYIKELLKHLDELESLKAADLAKPVHYVPYSKKILDTLKEMQKKHISIAIVVDEFGSVAGLVTLEDILEEIVGEIYEEFDKEEVLIRELEDGSFLVNAKIDLYEASEKLGVEIESEEVNTLGGYIIENLERVPEVGEKFVIGPLEFEVVEATQQRIKELKVRVLKKEE</sequence>
<keyword evidence="5 6" id="KW-0129">CBS domain</keyword>
<dbReference type="InterPro" id="IPR005170">
    <property type="entry name" value="Transptr-assoc_dom"/>
</dbReference>
<dbReference type="AlphaFoldDB" id="A0A7C2P1Y8"/>
<evidence type="ECO:0000256" key="5">
    <source>
        <dbReference type="ARBA" id="ARBA00023122"/>
    </source>
</evidence>
<evidence type="ECO:0000313" key="9">
    <source>
        <dbReference type="EMBL" id="HGL17739.1"/>
    </source>
</evidence>
<dbReference type="SMART" id="SM01091">
    <property type="entry name" value="CorC_HlyC"/>
    <property type="match status" value="1"/>
</dbReference>
<gene>
    <name evidence="8" type="ORF">ENQ77_06220</name>
    <name evidence="9" type="ORF">ENU66_05395</name>
</gene>
<keyword evidence="3" id="KW-0472">Membrane</keyword>
<comment type="subcellular location">
    <subcellularLocation>
        <location evidence="1">Cell membrane</location>
        <topology evidence="1">Multi-pass membrane protein</topology>
    </subcellularLocation>
</comment>
<dbReference type="InterPro" id="IPR036318">
    <property type="entry name" value="FAD-bd_PCMH-like_sf"/>
</dbReference>
<organism evidence="8">
    <name type="scientific">candidate division WOR-3 bacterium</name>
    <dbReference type="NCBI Taxonomy" id="2052148"/>
    <lineage>
        <taxon>Bacteria</taxon>
        <taxon>Bacteria division WOR-3</taxon>
    </lineage>
</organism>
<reference evidence="8" key="1">
    <citation type="journal article" date="2020" name="mSystems">
        <title>Genome- and Community-Level Interaction Insights into Carbon Utilization and Element Cycling Functions of Hydrothermarchaeota in Hydrothermal Sediment.</title>
        <authorList>
            <person name="Zhou Z."/>
            <person name="Liu Y."/>
            <person name="Xu W."/>
            <person name="Pan J."/>
            <person name="Luo Z.H."/>
            <person name="Li M."/>
        </authorList>
    </citation>
    <scope>NUCLEOTIDE SEQUENCE [LARGE SCALE GENOMIC DNA]</scope>
    <source>
        <strain evidence="8">SpSt-34</strain>
        <strain evidence="9">SpSt-69</strain>
    </source>
</reference>
<evidence type="ECO:0000313" key="8">
    <source>
        <dbReference type="EMBL" id="HEN28231.1"/>
    </source>
</evidence>
<dbReference type="Pfam" id="PF00571">
    <property type="entry name" value="CBS"/>
    <property type="match status" value="2"/>
</dbReference>
<dbReference type="Gene3D" id="3.30.465.10">
    <property type="match status" value="1"/>
</dbReference>
<dbReference type="EMBL" id="DTDJ01000035">
    <property type="protein sequence ID" value="HGL17739.1"/>
    <property type="molecule type" value="Genomic_DNA"/>
</dbReference>
<dbReference type="PROSITE" id="PS51371">
    <property type="entry name" value="CBS"/>
    <property type="match status" value="2"/>
</dbReference>
<proteinExistence type="inferred from homology"/>
<dbReference type="Gene3D" id="3.10.580.10">
    <property type="entry name" value="CBS-domain"/>
    <property type="match status" value="1"/>
</dbReference>
<dbReference type="InterPro" id="IPR044751">
    <property type="entry name" value="Ion_transp-like_CBS"/>
</dbReference>